<comment type="caution">
    <text evidence="1">The sequence shown here is derived from an EMBL/GenBank/DDBJ whole genome shotgun (WGS) entry which is preliminary data.</text>
</comment>
<dbReference type="eggNOG" id="ENOG5033T7M">
    <property type="taxonomic scope" value="Bacteria"/>
</dbReference>
<dbReference type="AlphaFoldDB" id="L7KIS3"/>
<reference evidence="1 2" key="1">
    <citation type="submission" date="2012-12" db="EMBL/GenBank/DDBJ databases">
        <title>Whole genome shotgun sequence of Gordonia aichiensis NBRC 108223.</title>
        <authorList>
            <person name="Isaki-Nakamura S."/>
            <person name="Hosoyama A."/>
            <person name="Tsuchikane K."/>
            <person name="Ando Y."/>
            <person name="Baba S."/>
            <person name="Ohji S."/>
            <person name="Hamada M."/>
            <person name="Tamura T."/>
            <person name="Yamazoe A."/>
            <person name="Yamazaki S."/>
            <person name="Fujita N."/>
        </authorList>
    </citation>
    <scope>NUCLEOTIDE SEQUENCE [LARGE SCALE GENOMIC DNA]</scope>
    <source>
        <strain evidence="1 2">NBRC 108223</strain>
    </source>
</reference>
<organism evidence="1 2">
    <name type="scientific">Gordonia aichiensis NBRC 108223</name>
    <dbReference type="NCBI Taxonomy" id="1220583"/>
    <lineage>
        <taxon>Bacteria</taxon>
        <taxon>Bacillati</taxon>
        <taxon>Actinomycetota</taxon>
        <taxon>Actinomycetes</taxon>
        <taxon>Mycobacteriales</taxon>
        <taxon>Gordoniaceae</taxon>
        <taxon>Gordonia</taxon>
    </lineage>
</organism>
<accession>L7KIS3</accession>
<dbReference type="RefSeq" id="WP_005172039.1">
    <property type="nucleotide sequence ID" value="NZ_BANR01000004.1"/>
</dbReference>
<gene>
    <name evidence="1" type="ORF">GOACH_04_02640</name>
</gene>
<evidence type="ECO:0000313" key="1">
    <source>
        <dbReference type="EMBL" id="GAC47867.1"/>
    </source>
</evidence>
<protein>
    <recommendedName>
        <fullName evidence="3">DUF5642 domain-containing protein</fullName>
    </recommendedName>
</protein>
<proteinExistence type="predicted"/>
<name>L7KIS3_9ACTN</name>
<dbReference type="Proteomes" id="UP000010988">
    <property type="component" value="Unassembled WGS sequence"/>
</dbReference>
<sequence length="265" mass="26987">MTCSGYGDPVRGRCVRRWVATTSLICVGAVIAGCGGDDSVPTAAAVAPADLLLRPAQLPDGFATTQLTVSDLVKSDRAQLAAARADDVVPQECRPSADAAFIDKVDASNSAVLAAGAADVGLVELVSTVRRDIVDDIRTRTGRCTSTRTTVAEGGLAGASVTTESTALPDPPEVGDGPGRGLSVERAFLSRSDVSTTLSDSTVRKQVGYVGYALVKRPGGAVFTVSLTVNGPASRAQNPPADPVEPMASSAFVALFGAALKATAR</sequence>
<dbReference type="EMBL" id="BANR01000004">
    <property type="protein sequence ID" value="GAC47867.1"/>
    <property type="molecule type" value="Genomic_DNA"/>
</dbReference>
<keyword evidence="2" id="KW-1185">Reference proteome</keyword>
<evidence type="ECO:0008006" key="3">
    <source>
        <dbReference type="Google" id="ProtNLM"/>
    </source>
</evidence>
<evidence type="ECO:0000313" key="2">
    <source>
        <dbReference type="Proteomes" id="UP000010988"/>
    </source>
</evidence>